<name>A0ABX5CWF9_9ALTE</name>
<evidence type="ECO:0000256" key="1">
    <source>
        <dbReference type="ARBA" id="ARBA00009370"/>
    </source>
</evidence>
<sequence>MINIKQSVRSNLPFILFVVLLFSFRSSVADWYYVPTGSMEPTIYVGDRVIVDKSAYTLEIPFTDVVLAKTGAVNRGDIVIINSHAADTRLIKRVVAVEGDTVRLEENRLSINGEKASVEAKGSSLFLENILGHTRTIALNPLPSPAKSFNSVTVPKGHVLALGDNRNNSVDSRYYGFIPVEEIQGKANYVAFSLDTEDTYLPRKERFFTALE</sequence>
<comment type="catalytic activity">
    <reaction evidence="3">
        <text>Cleavage of hydrophobic, N-terminal signal or leader sequences from secreted and periplasmic proteins.</text>
        <dbReference type="EC" id="3.4.21.89"/>
    </reaction>
</comment>
<organism evidence="5 6">
    <name type="scientific">Alteromonas gracilis</name>
    <dbReference type="NCBI Taxonomy" id="1479524"/>
    <lineage>
        <taxon>Bacteria</taxon>
        <taxon>Pseudomonadati</taxon>
        <taxon>Pseudomonadota</taxon>
        <taxon>Gammaproteobacteria</taxon>
        <taxon>Alteromonadales</taxon>
        <taxon>Alteromonadaceae</taxon>
        <taxon>Alteromonas/Salinimonas group</taxon>
        <taxon>Alteromonas</taxon>
    </lineage>
</organism>
<feature type="domain" description="Peptidase S26" evidence="4">
    <location>
        <begin position="14"/>
        <end position="190"/>
    </location>
</feature>
<dbReference type="CDD" id="cd06530">
    <property type="entry name" value="S26_SPase_I"/>
    <property type="match status" value="1"/>
</dbReference>
<evidence type="ECO:0000256" key="3">
    <source>
        <dbReference type="RuleBase" id="RU362042"/>
    </source>
</evidence>
<dbReference type="InterPro" id="IPR036286">
    <property type="entry name" value="LexA/Signal_pep-like_sf"/>
</dbReference>
<dbReference type="Proteomes" id="UP000239539">
    <property type="component" value="Unassembled WGS sequence"/>
</dbReference>
<evidence type="ECO:0000313" key="5">
    <source>
        <dbReference type="EMBL" id="PRO70796.1"/>
    </source>
</evidence>
<reference evidence="6" key="1">
    <citation type="journal article" date="2020" name="Int. J. Syst. Evol. Microbiol.">
        <title>Alteromonas alba sp. nov., a marine bacterium isolated from the seawater of the West Pacific Ocean.</title>
        <authorList>
            <person name="Sun C."/>
            <person name="Wu Y.-H."/>
            <person name="Xamxidin M."/>
            <person name="Cheng H."/>
            <person name="Xu X.-W."/>
        </authorList>
    </citation>
    <scope>NUCLEOTIDE SEQUENCE [LARGE SCALE GENOMIC DNA]</scope>
    <source>
        <strain evidence="6">9a2</strain>
    </source>
</reference>
<dbReference type="EMBL" id="PVNO01000001">
    <property type="protein sequence ID" value="PRO70796.1"/>
    <property type="molecule type" value="Genomic_DNA"/>
</dbReference>
<keyword evidence="3" id="KW-0378">Hydrolase</keyword>
<dbReference type="InterPro" id="IPR019533">
    <property type="entry name" value="Peptidase_S26"/>
</dbReference>
<dbReference type="Pfam" id="PF10502">
    <property type="entry name" value="Peptidase_S26"/>
    <property type="match status" value="1"/>
</dbReference>
<dbReference type="SUPFAM" id="SSF51306">
    <property type="entry name" value="LexA/Signal peptidase"/>
    <property type="match status" value="1"/>
</dbReference>
<comment type="subcellular location">
    <subcellularLocation>
        <location evidence="3">Membrane</location>
        <topology evidence="3">Multi-pass membrane protein</topology>
    </subcellularLocation>
</comment>
<evidence type="ECO:0000313" key="6">
    <source>
        <dbReference type="Proteomes" id="UP000239539"/>
    </source>
</evidence>
<evidence type="ECO:0000259" key="4">
    <source>
        <dbReference type="Pfam" id="PF10502"/>
    </source>
</evidence>
<protein>
    <recommendedName>
        <fullName evidence="2 3">Signal peptidase I</fullName>
        <ecNumber evidence="3">3.4.21.89</ecNumber>
    </recommendedName>
</protein>
<dbReference type="PANTHER" id="PTHR43390:SF1">
    <property type="entry name" value="CHLOROPLAST PROCESSING PEPTIDASE"/>
    <property type="match status" value="1"/>
</dbReference>
<dbReference type="NCBIfam" id="TIGR02227">
    <property type="entry name" value="sigpep_I_bact"/>
    <property type="match status" value="1"/>
</dbReference>
<dbReference type="InterPro" id="IPR000223">
    <property type="entry name" value="Pept_S26A_signal_pept_1"/>
</dbReference>
<keyword evidence="6" id="KW-1185">Reference proteome</keyword>
<comment type="caution">
    <text evidence="5">The sequence shown here is derived from an EMBL/GenBank/DDBJ whole genome shotgun (WGS) entry which is preliminary data.</text>
</comment>
<evidence type="ECO:0000256" key="2">
    <source>
        <dbReference type="ARBA" id="ARBA00019232"/>
    </source>
</evidence>
<dbReference type="EC" id="3.4.21.89" evidence="3"/>
<dbReference type="RefSeq" id="WP_105929299.1">
    <property type="nucleotide sequence ID" value="NZ_PVNO01000001.1"/>
</dbReference>
<accession>A0ABX5CWF9</accession>
<keyword evidence="3" id="KW-0645">Protease</keyword>
<gene>
    <name evidence="5" type="primary">lepB</name>
    <name evidence="5" type="ORF">C6Y39_00105</name>
</gene>
<dbReference type="Gene3D" id="2.10.109.10">
    <property type="entry name" value="Umud Fragment, subunit A"/>
    <property type="match status" value="1"/>
</dbReference>
<comment type="similarity">
    <text evidence="1 3">Belongs to the peptidase S26 family.</text>
</comment>
<dbReference type="PRINTS" id="PR00727">
    <property type="entry name" value="LEADERPTASE"/>
</dbReference>
<proteinExistence type="inferred from homology"/>
<dbReference type="PANTHER" id="PTHR43390">
    <property type="entry name" value="SIGNAL PEPTIDASE I"/>
    <property type="match status" value="1"/>
</dbReference>